<dbReference type="AlphaFoldDB" id="F5XYK0"/>
<accession>F5XYK0</accession>
<protein>
    <submittedName>
        <fullName evidence="2">Uncharacterized protein</fullName>
    </submittedName>
</protein>
<evidence type="ECO:0000313" key="3">
    <source>
        <dbReference type="Proteomes" id="UP000008385"/>
    </source>
</evidence>
<dbReference type="EMBL" id="CP000245">
    <property type="protein sequence ID" value="AEG93176.1"/>
    <property type="molecule type" value="Genomic_DNA"/>
</dbReference>
<dbReference type="KEGG" id="rta:Rta_20820"/>
<keyword evidence="1" id="KW-0472">Membrane</keyword>
<evidence type="ECO:0000256" key="1">
    <source>
        <dbReference type="SAM" id="Phobius"/>
    </source>
</evidence>
<feature type="transmembrane region" description="Helical" evidence="1">
    <location>
        <begin position="33"/>
        <end position="52"/>
    </location>
</feature>
<keyword evidence="1" id="KW-0812">Transmembrane</keyword>
<reference evidence="2 3" key="2">
    <citation type="journal article" date="2011" name="PLoS ONE">
        <title>The Cyst-Dividing Bacterium Ramlibacter tataouinensis TTB310 Genome Reveals a Well-Stocked Toolbox for Adaptation to a Desert Environment.</title>
        <authorList>
            <person name="De Luca G."/>
            <person name="Barakat M."/>
            <person name="Ortet P."/>
            <person name="Fochesato S."/>
            <person name="Jourlin-Castelli C."/>
            <person name="Ansaldi M."/>
            <person name="Py B."/>
            <person name="Fichant G."/>
            <person name="Coutinho P.M."/>
            <person name="Voulhoux R."/>
            <person name="Bastien O."/>
            <person name="Marechal E."/>
            <person name="Henrissat B."/>
            <person name="Quentin Y."/>
            <person name="Noirot P."/>
            <person name="Filloux A."/>
            <person name="Mejean V."/>
            <person name="Dubow M.S."/>
            <person name="Barras F."/>
            <person name="Barbe V."/>
            <person name="Weissenbach J."/>
            <person name="Mihalcescu I."/>
            <person name="Vermeglio A."/>
            <person name="Achouak W."/>
            <person name="Heulin T."/>
        </authorList>
    </citation>
    <scope>NUCLEOTIDE SEQUENCE [LARGE SCALE GENOMIC DNA]</scope>
    <source>
        <strain evidence="3">ATCC BAA-407 / DSM 14655 / LMG 21543 / TTB310</strain>
    </source>
</reference>
<dbReference type="HOGENOM" id="CLU_3065401_0_0_4"/>
<keyword evidence="1" id="KW-1133">Transmembrane helix</keyword>
<sequence length="53" mass="5015">MEMSATLLAILAATCAAAALLSWRRGDAARDVGLMSAVGAAAGGLGAALAIAA</sequence>
<reference evidence="3" key="1">
    <citation type="submission" date="2006-01" db="EMBL/GenBank/DDBJ databases">
        <title>Genome of the cyst-dividing bacterium Ramlibacter tataouinensis.</title>
        <authorList>
            <person name="Barakat M."/>
            <person name="Ortet P."/>
            <person name="De Luca G."/>
            <person name="Jourlin-Castelli C."/>
            <person name="Ansaldi M."/>
            <person name="Py B."/>
            <person name="Fichant G."/>
            <person name="Coutinho P."/>
            <person name="Voulhoux R."/>
            <person name="Bastien O."/>
            <person name="Roy S."/>
            <person name="Marechal E."/>
            <person name="Henrissat B."/>
            <person name="Quentin Y."/>
            <person name="Noirot P."/>
            <person name="Filloux A."/>
            <person name="Mejean V."/>
            <person name="DuBow M."/>
            <person name="Barras F."/>
            <person name="Heulin T."/>
        </authorList>
    </citation>
    <scope>NUCLEOTIDE SEQUENCE [LARGE SCALE GENOMIC DNA]</scope>
    <source>
        <strain evidence="3">ATCC BAA-407 / DSM 14655 / LMG 21543 / TTB310</strain>
    </source>
</reference>
<proteinExistence type="predicted"/>
<organism evidence="2 3">
    <name type="scientific">Ramlibacter tataouinensis (strain ATCC BAA-407 / DSM 14655 / LMG 21543 / TTB310)</name>
    <dbReference type="NCBI Taxonomy" id="365046"/>
    <lineage>
        <taxon>Bacteria</taxon>
        <taxon>Pseudomonadati</taxon>
        <taxon>Pseudomonadota</taxon>
        <taxon>Betaproteobacteria</taxon>
        <taxon>Burkholderiales</taxon>
        <taxon>Comamonadaceae</taxon>
        <taxon>Ramlibacter</taxon>
    </lineage>
</organism>
<dbReference type="Proteomes" id="UP000008385">
    <property type="component" value="Chromosome"/>
</dbReference>
<keyword evidence="3" id="KW-1185">Reference proteome</keyword>
<gene>
    <name evidence="2" type="ordered locus">Rta_20820</name>
</gene>
<dbReference type="STRING" id="365046.Rta_20820"/>
<evidence type="ECO:0000313" key="2">
    <source>
        <dbReference type="EMBL" id="AEG93176.1"/>
    </source>
</evidence>
<name>F5XYK0_RAMTT</name>